<evidence type="ECO:0000313" key="1">
    <source>
        <dbReference type="EMBL" id="KAJ9089993.1"/>
    </source>
</evidence>
<comment type="caution">
    <text evidence="1">The sequence shown here is derived from an EMBL/GenBank/DDBJ whole genome shotgun (WGS) entry which is preliminary data.</text>
</comment>
<organism evidence="1 2">
    <name type="scientific">Entomophthora muscae</name>
    <dbReference type="NCBI Taxonomy" id="34485"/>
    <lineage>
        <taxon>Eukaryota</taxon>
        <taxon>Fungi</taxon>
        <taxon>Fungi incertae sedis</taxon>
        <taxon>Zoopagomycota</taxon>
        <taxon>Entomophthoromycotina</taxon>
        <taxon>Entomophthoromycetes</taxon>
        <taxon>Entomophthorales</taxon>
        <taxon>Entomophthoraceae</taxon>
        <taxon>Entomophthora</taxon>
    </lineage>
</organism>
<dbReference type="Proteomes" id="UP001165960">
    <property type="component" value="Unassembled WGS sequence"/>
</dbReference>
<name>A0ACC2USF3_9FUNG</name>
<keyword evidence="2" id="KW-1185">Reference proteome</keyword>
<reference evidence="1" key="1">
    <citation type="submission" date="2022-04" db="EMBL/GenBank/DDBJ databases">
        <title>Genome of the entomopathogenic fungus Entomophthora muscae.</title>
        <authorList>
            <person name="Elya C."/>
            <person name="Lovett B.R."/>
            <person name="Lee E."/>
            <person name="Macias A.M."/>
            <person name="Hajek A.E."/>
            <person name="De Bivort B.L."/>
            <person name="Kasson M.T."/>
            <person name="De Fine Licht H.H."/>
            <person name="Stajich J.E."/>
        </authorList>
    </citation>
    <scope>NUCLEOTIDE SEQUENCE</scope>
    <source>
        <strain evidence="1">Berkeley</strain>
    </source>
</reference>
<accession>A0ACC2USF3</accession>
<dbReference type="EMBL" id="QTSX02000021">
    <property type="protein sequence ID" value="KAJ9089993.1"/>
    <property type="molecule type" value="Genomic_DNA"/>
</dbReference>
<sequence>MVHTYHQLIGLIANKMRDVFTSVKNTETAKNLFNEDLEKLSNNESLSLLHEVSNDIAERMIIYGAKSHLKVLKDQEDATFASCPKFINQLQFIHTEVDERVVPFIYCLMIENNQENYCAHYEDDQEKDTEDSTGGARDQAYFSRKVTQGSCCINKTQYLNLILFDFEATQSMVSREFFDSANQGY</sequence>
<evidence type="ECO:0000313" key="2">
    <source>
        <dbReference type="Proteomes" id="UP001165960"/>
    </source>
</evidence>
<protein>
    <submittedName>
        <fullName evidence="1">Uncharacterized protein</fullName>
    </submittedName>
</protein>
<gene>
    <name evidence="1" type="ORF">DSO57_1007285</name>
</gene>
<proteinExistence type="predicted"/>